<evidence type="ECO:0000256" key="2">
    <source>
        <dbReference type="SAM" id="Coils"/>
    </source>
</evidence>
<feature type="domain" description="Septin-type G" evidence="3">
    <location>
        <begin position="46"/>
        <end position="126"/>
    </location>
</feature>
<keyword evidence="1" id="KW-0342">GTP-binding</keyword>
<keyword evidence="2" id="KW-0175">Coiled coil</keyword>
<organism evidence="4">
    <name type="scientific">Darwinula stevensoni</name>
    <dbReference type="NCBI Taxonomy" id="69355"/>
    <lineage>
        <taxon>Eukaryota</taxon>
        <taxon>Metazoa</taxon>
        <taxon>Ecdysozoa</taxon>
        <taxon>Arthropoda</taxon>
        <taxon>Crustacea</taxon>
        <taxon>Oligostraca</taxon>
        <taxon>Ostracoda</taxon>
        <taxon>Podocopa</taxon>
        <taxon>Podocopida</taxon>
        <taxon>Darwinulocopina</taxon>
        <taxon>Darwinuloidea</taxon>
        <taxon>Darwinulidae</taxon>
        <taxon>Darwinula</taxon>
    </lineage>
</organism>
<feature type="coiled-coil region" evidence="2">
    <location>
        <begin position="363"/>
        <end position="397"/>
    </location>
</feature>
<dbReference type="GO" id="GO:0005525">
    <property type="term" value="F:GTP binding"/>
    <property type="evidence" value="ECO:0007669"/>
    <property type="project" value="UniProtKB-KW"/>
</dbReference>
<evidence type="ECO:0000256" key="1">
    <source>
        <dbReference type="RuleBase" id="RU004560"/>
    </source>
</evidence>
<dbReference type="Pfam" id="PF00735">
    <property type="entry name" value="Septin"/>
    <property type="match status" value="1"/>
</dbReference>
<dbReference type="AlphaFoldDB" id="A0A7R8X3X1"/>
<dbReference type="EMBL" id="CAJPEV010000450">
    <property type="protein sequence ID" value="CAG0885427.1"/>
    <property type="molecule type" value="Genomic_DNA"/>
</dbReference>
<dbReference type="Proteomes" id="UP000677054">
    <property type="component" value="Unassembled WGS sequence"/>
</dbReference>
<dbReference type="PANTHER" id="PTHR32046:SF14">
    <property type="match status" value="1"/>
</dbReference>
<dbReference type="CDD" id="cd00882">
    <property type="entry name" value="Ras_like_GTPase"/>
    <property type="match status" value="1"/>
</dbReference>
<dbReference type="PANTHER" id="PTHR32046">
    <property type="entry name" value="G DOMAIN-CONTAINING PROTEIN"/>
    <property type="match status" value="1"/>
</dbReference>
<proteinExistence type="inferred from homology"/>
<evidence type="ECO:0000259" key="3">
    <source>
        <dbReference type="Pfam" id="PF00735"/>
    </source>
</evidence>
<reference evidence="4" key="1">
    <citation type="submission" date="2020-11" db="EMBL/GenBank/DDBJ databases">
        <authorList>
            <person name="Tran Van P."/>
        </authorList>
    </citation>
    <scope>NUCLEOTIDE SEQUENCE</scope>
</reference>
<keyword evidence="5" id="KW-1185">Reference proteome</keyword>
<protein>
    <recommendedName>
        <fullName evidence="3">Septin-type G domain-containing protein</fullName>
    </recommendedName>
</protein>
<accession>A0A7R8X3X1</accession>
<comment type="similarity">
    <text evidence="1">Belongs to the TRAFAC class TrmE-Era-EngA-EngB-Septin-like GTPase superfamily. Septin GTPase family.</text>
</comment>
<sequence>MHRTCTSIDGFIHLLPRESVALDQNNRLAKFEIGEQGPGSASGKVLMLVGATGAGKSTLINGMVNYLYGVKWDDPFRFKLIVDEAGEKTQSHSQTKWITAYVLHNVEGFALPYTLTVVDTPGFGDTEGIKADDELRIQIREFFSHGGNIGVDQLDGICFVVQSSLARLTHTQKYIFDSILAVFGKDVEKIIYVLTTFADGQKPPVLIALKDAEIPCENSFKVNNSAFFVNPSDEPDAEKLNNFFWEMGISSFDNFFKKFLCTEPVSLTLTQDVLKQRKHLEAALQGITPQIKTALARAERVRQTYAALKQHEIEADANKNFKYKVNVPKHKMVNLEVGTYVTNCIKCVWNKHHNNPYRFETYVEEEEHTYHDLKKKYEEASGEKMNAKRILHELIKDFNVERTNVLKLTREAHQCLQKLNEIALKPDPLGITQYIDLLVESEKRGGKPGFEQRIAYLLDAKEKAKLAENLDENYDPLEECMKEFSNLGMDMSHFDSNNSRSWAYRAYQKIKEKGWSVIKS</sequence>
<keyword evidence="1" id="KW-0547">Nucleotide-binding</keyword>
<dbReference type="Gene3D" id="3.40.50.300">
    <property type="entry name" value="P-loop containing nucleotide triphosphate hydrolases"/>
    <property type="match status" value="1"/>
</dbReference>
<name>A0A7R8X3X1_9CRUS</name>
<evidence type="ECO:0000313" key="4">
    <source>
        <dbReference type="EMBL" id="CAD7243547.1"/>
    </source>
</evidence>
<gene>
    <name evidence="4" type="ORF">DSTB1V02_LOCUS3464</name>
</gene>
<dbReference type="EMBL" id="LR899967">
    <property type="protein sequence ID" value="CAD7243547.1"/>
    <property type="molecule type" value="Genomic_DNA"/>
</dbReference>
<dbReference type="InterPro" id="IPR030379">
    <property type="entry name" value="G_SEPTIN_dom"/>
</dbReference>
<evidence type="ECO:0000313" key="5">
    <source>
        <dbReference type="Proteomes" id="UP000677054"/>
    </source>
</evidence>
<dbReference type="OrthoDB" id="6359841at2759"/>
<dbReference type="InterPro" id="IPR027417">
    <property type="entry name" value="P-loop_NTPase"/>
</dbReference>
<dbReference type="SUPFAM" id="SSF52540">
    <property type="entry name" value="P-loop containing nucleoside triphosphate hydrolases"/>
    <property type="match status" value="1"/>
</dbReference>